<dbReference type="PANTHER" id="PTHR24068">
    <property type="entry name" value="UBIQUITIN-CONJUGATING ENZYME E2"/>
    <property type="match status" value="1"/>
</dbReference>
<keyword evidence="4" id="KW-1185">Reference proteome</keyword>
<sequence length="127" mass="14640">MKMCMSSQAKRRRRHHFEDEVLDVDVLALCNEDILFAEDICQDAETRVKELEKQKVALRSKVFHPNINNNSSICLDILKEQWSPTLKISKVFSIFSLLTDSNPDDPFGAGNRLHVQDRQVEIRGHCS</sequence>
<reference evidence="3" key="1">
    <citation type="submission" date="2023-03" db="EMBL/GenBank/DDBJ databases">
        <title>Chromosome-scale reference genome and RAD-based genetic map of yellow starthistle (Centaurea solstitialis) reveal putative structural variation and QTLs associated with invader traits.</title>
        <authorList>
            <person name="Reatini B."/>
            <person name="Cang F.A."/>
            <person name="Jiang Q."/>
            <person name="Mckibben M.T.W."/>
            <person name="Barker M.S."/>
            <person name="Rieseberg L.H."/>
            <person name="Dlugosch K.M."/>
        </authorList>
    </citation>
    <scope>NUCLEOTIDE SEQUENCE</scope>
    <source>
        <strain evidence="3">CAN-66</strain>
        <tissue evidence="3">Leaf</tissue>
    </source>
</reference>
<dbReference type="SUPFAM" id="SSF54495">
    <property type="entry name" value="UBC-like"/>
    <property type="match status" value="1"/>
</dbReference>
<name>A0AA38SP72_9ASTR</name>
<dbReference type="InterPro" id="IPR016135">
    <property type="entry name" value="UBQ-conjugating_enzyme/RWD"/>
</dbReference>
<dbReference type="InterPro" id="IPR000608">
    <property type="entry name" value="UBC"/>
</dbReference>
<dbReference type="Proteomes" id="UP001172457">
    <property type="component" value="Chromosome 7"/>
</dbReference>
<keyword evidence="1" id="KW-0175">Coiled coil</keyword>
<gene>
    <name evidence="3" type="ORF">OSB04_026306</name>
</gene>
<organism evidence="3 4">
    <name type="scientific">Centaurea solstitialis</name>
    <name type="common">yellow star-thistle</name>
    <dbReference type="NCBI Taxonomy" id="347529"/>
    <lineage>
        <taxon>Eukaryota</taxon>
        <taxon>Viridiplantae</taxon>
        <taxon>Streptophyta</taxon>
        <taxon>Embryophyta</taxon>
        <taxon>Tracheophyta</taxon>
        <taxon>Spermatophyta</taxon>
        <taxon>Magnoliopsida</taxon>
        <taxon>eudicotyledons</taxon>
        <taxon>Gunneridae</taxon>
        <taxon>Pentapetalae</taxon>
        <taxon>asterids</taxon>
        <taxon>campanulids</taxon>
        <taxon>Asterales</taxon>
        <taxon>Asteraceae</taxon>
        <taxon>Carduoideae</taxon>
        <taxon>Cardueae</taxon>
        <taxon>Centaureinae</taxon>
        <taxon>Centaurea</taxon>
    </lineage>
</organism>
<evidence type="ECO:0000256" key="1">
    <source>
        <dbReference type="SAM" id="Coils"/>
    </source>
</evidence>
<dbReference type="Gene3D" id="3.10.110.10">
    <property type="entry name" value="Ubiquitin Conjugating Enzyme"/>
    <property type="match status" value="1"/>
</dbReference>
<dbReference type="EMBL" id="JARYMX010000007">
    <property type="protein sequence ID" value="KAJ9539800.1"/>
    <property type="molecule type" value="Genomic_DNA"/>
</dbReference>
<evidence type="ECO:0000313" key="3">
    <source>
        <dbReference type="EMBL" id="KAJ9539800.1"/>
    </source>
</evidence>
<proteinExistence type="predicted"/>
<dbReference type="AlphaFoldDB" id="A0AA38SP72"/>
<comment type="caution">
    <text evidence="3">The sequence shown here is derived from an EMBL/GenBank/DDBJ whole genome shotgun (WGS) entry which is preliminary data.</text>
</comment>
<evidence type="ECO:0000313" key="4">
    <source>
        <dbReference type="Proteomes" id="UP001172457"/>
    </source>
</evidence>
<dbReference type="Pfam" id="PF00179">
    <property type="entry name" value="UQ_con"/>
    <property type="match status" value="1"/>
</dbReference>
<protein>
    <recommendedName>
        <fullName evidence="2">UBC core domain-containing protein</fullName>
    </recommendedName>
</protein>
<feature type="coiled-coil region" evidence="1">
    <location>
        <begin position="34"/>
        <end position="61"/>
    </location>
</feature>
<evidence type="ECO:0000259" key="2">
    <source>
        <dbReference type="Pfam" id="PF00179"/>
    </source>
</evidence>
<feature type="domain" description="UBC core" evidence="2">
    <location>
        <begin position="55"/>
        <end position="108"/>
    </location>
</feature>
<accession>A0AA38SP72</accession>